<reference evidence="2 3" key="1">
    <citation type="submission" date="2018-06" db="EMBL/GenBank/DDBJ databases">
        <title>Genomic insight into two independent archaeal endosymbiosis events.</title>
        <authorList>
            <person name="Lind A.E."/>
            <person name="Lewis W.H."/>
            <person name="Spang A."/>
            <person name="Guy L."/>
            <person name="Embley M.T."/>
            <person name="Ettema T.J.G."/>
        </authorList>
    </citation>
    <scope>NUCLEOTIDE SEQUENCE [LARGE SCALE GENOMIC DNA]</scope>
    <source>
        <strain evidence="2">NOE</strain>
    </source>
</reference>
<evidence type="ECO:0000313" key="3">
    <source>
        <dbReference type="Proteomes" id="UP000253099"/>
    </source>
</evidence>
<sequence>MVSIENVLAIIKEVGIFDYIRFSLLSLIMFIGMLIIIFILIQVVINLLIPLNLVLSGQLIIGIYIFLGSCIIAPIFLLLESRAIVLIYNTK</sequence>
<accession>A0A366MAU1</accession>
<dbReference type="EMBL" id="NIZT01000054">
    <property type="protein sequence ID" value="RBQ22669.1"/>
    <property type="molecule type" value="Genomic_DNA"/>
</dbReference>
<keyword evidence="1" id="KW-1133">Transmembrane helix</keyword>
<organism evidence="2 3">
    <name type="scientific">Candidatus Methanobinarius endosymbioticus</name>
    <dbReference type="NCBI Taxonomy" id="2006182"/>
    <lineage>
        <taxon>Archaea</taxon>
        <taxon>Methanobacteriati</taxon>
        <taxon>Methanobacteriota</taxon>
        <taxon>Methanomada group</taxon>
        <taxon>Methanobacteria</taxon>
        <taxon>Methanobacteriales</taxon>
        <taxon>Methanobacteriaceae</taxon>
        <taxon>Candidatus Methanobinarius</taxon>
    </lineage>
</organism>
<evidence type="ECO:0000256" key="1">
    <source>
        <dbReference type="SAM" id="Phobius"/>
    </source>
</evidence>
<comment type="caution">
    <text evidence="2">The sequence shown here is derived from an EMBL/GenBank/DDBJ whole genome shotgun (WGS) entry which is preliminary data.</text>
</comment>
<dbReference type="Proteomes" id="UP000253099">
    <property type="component" value="Unassembled WGS sequence"/>
</dbReference>
<proteinExistence type="predicted"/>
<name>A0A366MAU1_9EURY</name>
<gene>
    <name evidence="2" type="ORF">ALNOE001_16260</name>
</gene>
<keyword evidence="1" id="KW-0812">Transmembrane</keyword>
<protein>
    <submittedName>
        <fullName evidence="2">Uncharacterized protein</fullName>
    </submittedName>
</protein>
<keyword evidence="1" id="KW-0472">Membrane</keyword>
<feature type="transmembrane region" description="Helical" evidence="1">
    <location>
        <begin position="55"/>
        <end position="79"/>
    </location>
</feature>
<keyword evidence="3" id="KW-1185">Reference proteome</keyword>
<feature type="transmembrane region" description="Helical" evidence="1">
    <location>
        <begin position="22"/>
        <end position="49"/>
    </location>
</feature>
<evidence type="ECO:0000313" key="2">
    <source>
        <dbReference type="EMBL" id="RBQ22669.1"/>
    </source>
</evidence>
<dbReference type="AlphaFoldDB" id="A0A366MAU1"/>